<dbReference type="NCBIfam" id="TIGR00526">
    <property type="entry name" value="folB_dom"/>
    <property type="match status" value="1"/>
</dbReference>
<comment type="catalytic activity">
    <reaction evidence="1">
        <text>7,8-dihydroneopterin = 6-hydroxymethyl-7,8-dihydropterin + glycolaldehyde</text>
        <dbReference type="Rhea" id="RHEA:10540"/>
        <dbReference type="ChEBI" id="CHEBI:17001"/>
        <dbReference type="ChEBI" id="CHEBI:17071"/>
        <dbReference type="ChEBI" id="CHEBI:44841"/>
        <dbReference type="EC" id="4.1.2.25"/>
    </reaction>
</comment>
<dbReference type="EC" id="4.1.2.25" evidence="4"/>
<gene>
    <name evidence="9" type="ORF">GCM10011402_23880</name>
</gene>
<comment type="pathway">
    <text evidence="2">Cofactor biosynthesis; tetrahydrofolate biosynthesis; 2-amino-4-hydroxy-6-hydroxymethyl-7,8-dihydropteridine diphosphate from 7,8-dihydroneopterin triphosphate: step 3/4.</text>
</comment>
<evidence type="ECO:0000313" key="10">
    <source>
        <dbReference type="Proteomes" id="UP000640509"/>
    </source>
</evidence>
<dbReference type="PANTHER" id="PTHR42844">
    <property type="entry name" value="DIHYDRONEOPTERIN ALDOLASE 1-RELATED"/>
    <property type="match status" value="1"/>
</dbReference>
<evidence type="ECO:0000256" key="7">
    <source>
        <dbReference type="ARBA" id="ARBA00032903"/>
    </source>
</evidence>
<evidence type="ECO:0000313" key="9">
    <source>
        <dbReference type="EMBL" id="GGF70542.1"/>
    </source>
</evidence>
<feature type="domain" description="Dihydroneopterin aldolase/epimerase" evidence="8">
    <location>
        <begin position="10"/>
        <end position="118"/>
    </location>
</feature>
<dbReference type="SMART" id="SM00905">
    <property type="entry name" value="FolB"/>
    <property type="match status" value="1"/>
</dbReference>
<accession>A0ABQ1VKE7</accession>
<evidence type="ECO:0000256" key="2">
    <source>
        <dbReference type="ARBA" id="ARBA00005013"/>
    </source>
</evidence>
<comment type="caution">
    <text evidence="9">The sequence shown here is derived from an EMBL/GenBank/DDBJ whole genome shotgun (WGS) entry which is preliminary data.</text>
</comment>
<evidence type="ECO:0000256" key="3">
    <source>
        <dbReference type="ARBA" id="ARBA00005708"/>
    </source>
</evidence>
<dbReference type="Proteomes" id="UP000640509">
    <property type="component" value="Unassembled WGS sequence"/>
</dbReference>
<dbReference type="Gene3D" id="3.30.1130.10">
    <property type="match status" value="1"/>
</dbReference>
<keyword evidence="5" id="KW-0289">Folate biosynthesis</keyword>
<dbReference type="InterPro" id="IPR006156">
    <property type="entry name" value="Dihydroneopterin_aldolase"/>
</dbReference>
<comment type="similarity">
    <text evidence="3">Belongs to the DHNA family.</text>
</comment>
<keyword evidence="10" id="KW-1185">Reference proteome</keyword>
<dbReference type="EMBL" id="BMIV01000007">
    <property type="protein sequence ID" value="GGF70542.1"/>
    <property type="molecule type" value="Genomic_DNA"/>
</dbReference>
<evidence type="ECO:0000256" key="5">
    <source>
        <dbReference type="ARBA" id="ARBA00022909"/>
    </source>
</evidence>
<evidence type="ECO:0000256" key="4">
    <source>
        <dbReference type="ARBA" id="ARBA00013043"/>
    </source>
</evidence>
<organism evidence="9 10">
    <name type="scientific">Paracoccus acridae</name>
    <dbReference type="NCBI Taxonomy" id="1795310"/>
    <lineage>
        <taxon>Bacteria</taxon>
        <taxon>Pseudomonadati</taxon>
        <taxon>Pseudomonadota</taxon>
        <taxon>Alphaproteobacteria</taxon>
        <taxon>Rhodobacterales</taxon>
        <taxon>Paracoccaceae</taxon>
        <taxon>Paracoccus</taxon>
    </lineage>
</organism>
<dbReference type="Pfam" id="PF02152">
    <property type="entry name" value="FolB"/>
    <property type="match status" value="1"/>
</dbReference>
<reference evidence="10" key="1">
    <citation type="journal article" date="2019" name="Int. J. Syst. Evol. Microbiol.">
        <title>The Global Catalogue of Microorganisms (GCM) 10K type strain sequencing project: providing services to taxonomists for standard genome sequencing and annotation.</title>
        <authorList>
            <consortium name="The Broad Institute Genomics Platform"/>
            <consortium name="The Broad Institute Genome Sequencing Center for Infectious Disease"/>
            <person name="Wu L."/>
            <person name="Ma J."/>
        </authorList>
    </citation>
    <scope>NUCLEOTIDE SEQUENCE [LARGE SCALE GENOMIC DNA]</scope>
    <source>
        <strain evidence="10">CGMCC 1.15419</strain>
    </source>
</reference>
<proteinExistence type="inferred from homology"/>
<keyword evidence="6" id="KW-0456">Lyase</keyword>
<dbReference type="SUPFAM" id="SSF55620">
    <property type="entry name" value="Tetrahydrobiopterin biosynthesis enzymes-like"/>
    <property type="match status" value="1"/>
</dbReference>
<sequence length="262" mass="27842">MAGMSQPDRIHLRDHVVEAEIGAFQSERGRTQRLRFSLSVDLRDPVDARDDHVDRILSYDVLVQAVDAALAEQRFNLVETLAERIAAQVLADPRAARITVTVEKLDRGPGALGITITRDAGRMAVTSQHLPVRIVVGRPAALPSGALVVVPEAPVAPLPQGGDTRRIALLGLDQAAWILSDALGIEVAETRTELDAAIRAEAAVVWAPARLAVEAPGILPAAPDLAFWLAARLSAHRVDFATDAPLPAPPEGIAVGRVPVAT</sequence>
<protein>
    <recommendedName>
        <fullName evidence="4">dihydroneopterin aldolase</fullName>
        <ecNumber evidence="4">4.1.2.25</ecNumber>
    </recommendedName>
    <alternativeName>
        <fullName evidence="7">7,8-dihydroneopterin aldolase</fullName>
    </alternativeName>
</protein>
<evidence type="ECO:0000259" key="8">
    <source>
        <dbReference type="SMART" id="SM00905"/>
    </source>
</evidence>
<dbReference type="PANTHER" id="PTHR42844:SF1">
    <property type="entry name" value="DIHYDRONEOPTERIN ALDOLASE 1-RELATED"/>
    <property type="match status" value="1"/>
</dbReference>
<name>A0ABQ1VKE7_9RHOB</name>
<dbReference type="InterPro" id="IPR006157">
    <property type="entry name" value="FolB_dom"/>
</dbReference>
<evidence type="ECO:0000256" key="1">
    <source>
        <dbReference type="ARBA" id="ARBA00001353"/>
    </source>
</evidence>
<evidence type="ECO:0000256" key="6">
    <source>
        <dbReference type="ARBA" id="ARBA00023239"/>
    </source>
</evidence>
<dbReference type="InterPro" id="IPR043133">
    <property type="entry name" value="GTP-CH-I_C/QueF"/>
</dbReference>